<dbReference type="NCBIfam" id="NF038153">
    <property type="entry name" value="lant_leader_L1a"/>
    <property type="match status" value="1"/>
</dbReference>
<name>A0ABU1ET19_9FLAO</name>
<accession>A0ABU1ET19</accession>
<protein>
    <submittedName>
        <fullName evidence="1">Class I lanthipeptide</fullName>
    </submittedName>
</protein>
<proteinExistence type="predicted"/>
<comment type="caution">
    <text evidence="1">The sequence shown here is derived from an EMBL/GenBank/DDBJ whole genome shotgun (WGS) entry which is preliminary data.</text>
</comment>
<organism evidence="1 2">
    <name type="scientific">Christiangramia sediminicola</name>
    <dbReference type="NCBI Taxonomy" id="3073267"/>
    <lineage>
        <taxon>Bacteria</taxon>
        <taxon>Pseudomonadati</taxon>
        <taxon>Bacteroidota</taxon>
        <taxon>Flavobacteriia</taxon>
        <taxon>Flavobacteriales</taxon>
        <taxon>Flavobacteriaceae</taxon>
        <taxon>Christiangramia</taxon>
    </lineage>
</organism>
<evidence type="ECO:0000313" key="1">
    <source>
        <dbReference type="EMBL" id="MDR5591114.1"/>
    </source>
</evidence>
<dbReference type="EMBL" id="JAVJIU010000004">
    <property type="protein sequence ID" value="MDR5591114.1"/>
    <property type="molecule type" value="Genomic_DNA"/>
</dbReference>
<dbReference type="Proteomes" id="UP001257234">
    <property type="component" value="Unassembled WGS sequence"/>
</dbReference>
<keyword evidence="2" id="KW-1185">Reference proteome</keyword>
<evidence type="ECO:0000313" key="2">
    <source>
        <dbReference type="Proteomes" id="UP001257234"/>
    </source>
</evidence>
<dbReference type="InterPro" id="IPR058238">
    <property type="entry name" value="Lant_leader_dom"/>
</dbReference>
<dbReference type="RefSeq" id="WP_309561983.1">
    <property type="nucleotide sequence ID" value="NZ_JAVJIU010000004.1"/>
</dbReference>
<sequence length="64" mass="6907">MKKHLKSKLKLNKETIGKLQPEEMQNIKGGKEAAVTMVNGSACNITFDKTCGSHCVQSNAGLCN</sequence>
<reference evidence="2" key="1">
    <citation type="submission" date="2023-07" db="EMBL/GenBank/DDBJ databases">
        <title>Christiangramia sp. SM2212., a novel bacterium of the family Flavobacteriaceae isolated from the sea sediment.</title>
        <authorList>
            <person name="Wang J."/>
            <person name="Zhang X."/>
        </authorList>
    </citation>
    <scope>NUCLEOTIDE SEQUENCE [LARGE SCALE GENOMIC DNA]</scope>
    <source>
        <strain evidence="2">SM2212</strain>
    </source>
</reference>
<gene>
    <name evidence="1" type="ORF">RE431_10740</name>
</gene>